<name>A0A076FAG9_9BACT</name>
<dbReference type="UniPathway" id="UPA00214"/>
<keyword evidence="9 10" id="KW-0119">Carbohydrate metabolism</keyword>
<dbReference type="InterPro" id="IPR001509">
    <property type="entry name" value="Epimerase_deHydtase"/>
</dbReference>
<evidence type="ECO:0000256" key="3">
    <source>
        <dbReference type="ARBA" id="ARBA00004947"/>
    </source>
</evidence>
<sequence>MNILITGGAGYIGSHVLKALLERGNDSVTVIDNFYSGSKEALITLESVGKFEFIKCDLSDTFSLREIFKTHKFDAIIHFAAFIEVFESTVKPLKYYLNNTANAANLINLAIEYGVGKFIFSSTAATYGEPESGVVSEQSPQNPINPYGKSKLMTEWILKDAAAANPNFKYGILRYFNVAGASSDGLIGQNYPNATHLIKVATQTITGKRESMSVFGTDYATKDGTCVRDYIHIEDLASAHLSVLEYLSSNDSDIFNVGYGRGFSVFEVIETAKKVSGVDFKVINASRRDGDPAVLISNADKLKTKTNWKPKKDSLELIISSALEWEKKLK</sequence>
<comment type="similarity">
    <text evidence="4 10">Belongs to the NAD(P)-dependent epimerase/dehydratase family.</text>
</comment>
<dbReference type="PATRIC" id="fig|1244531.5.peg.1593"/>
<comment type="cofactor">
    <cofactor evidence="2 10">
        <name>NAD(+)</name>
        <dbReference type="ChEBI" id="CHEBI:57540"/>
    </cofactor>
</comment>
<evidence type="ECO:0000259" key="11">
    <source>
        <dbReference type="Pfam" id="PF01370"/>
    </source>
</evidence>
<evidence type="ECO:0000256" key="10">
    <source>
        <dbReference type="RuleBase" id="RU366046"/>
    </source>
</evidence>
<evidence type="ECO:0000256" key="4">
    <source>
        <dbReference type="ARBA" id="ARBA00007637"/>
    </source>
</evidence>
<evidence type="ECO:0000256" key="1">
    <source>
        <dbReference type="ARBA" id="ARBA00000083"/>
    </source>
</evidence>
<dbReference type="InterPro" id="IPR036291">
    <property type="entry name" value="NAD(P)-bd_dom_sf"/>
</dbReference>
<proteinExistence type="inferred from homology"/>
<dbReference type="PANTHER" id="PTHR43725">
    <property type="entry name" value="UDP-GLUCOSE 4-EPIMERASE"/>
    <property type="match status" value="1"/>
</dbReference>
<dbReference type="GO" id="GO:0003978">
    <property type="term" value="F:UDP-glucose 4-epimerase activity"/>
    <property type="evidence" value="ECO:0007669"/>
    <property type="project" value="UniProtKB-UniRule"/>
</dbReference>
<dbReference type="EC" id="5.1.3.2" evidence="5 10"/>
<evidence type="ECO:0000256" key="2">
    <source>
        <dbReference type="ARBA" id="ARBA00001911"/>
    </source>
</evidence>
<gene>
    <name evidence="12" type="primary">gne</name>
    <name evidence="12" type="ORF">CIG1485E_1397</name>
</gene>
<dbReference type="Proteomes" id="UP000028486">
    <property type="component" value="Chromosome"/>
</dbReference>
<organism evidence="12 13">
    <name type="scientific">Campylobacter iguaniorum</name>
    <dbReference type="NCBI Taxonomy" id="1244531"/>
    <lineage>
        <taxon>Bacteria</taxon>
        <taxon>Pseudomonadati</taxon>
        <taxon>Campylobacterota</taxon>
        <taxon>Epsilonproteobacteria</taxon>
        <taxon>Campylobacterales</taxon>
        <taxon>Campylobacteraceae</taxon>
        <taxon>Campylobacter</taxon>
    </lineage>
</organism>
<keyword evidence="13" id="KW-1185">Reference proteome</keyword>
<comment type="catalytic activity">
    <reaction evidence="1 10">
        <text>UDP-alpha-D-glucose = UDP-alpha-D-galactose</text>
        <dbReference type="Rhea" id="RHEA:22168"/>
        <dbReference type="ChEBI" id="CHEBI:58885"/>
        <dbReference type="ChEBI" id="CHEBI:66914"/>
        <dbReference type="EC" id="5.1.3.2"/>
    </reaction>
</comment>
<keyword evidence="8 10" id="KW-0413">Isomerase</keyword>
<dbReference type="NCBIfam" id="TIGR01179">
    <property type="entry name" value="galE"/>
    <property type="match status" value="1"/>
</dbReference>
<dbReference type="EMBL" id="CP009043">
    <property type="protein sequence ID" value="AII15220.1"/>
    <property type="molecule type" value="Genomic_DNA"/>
</dbReference>
<evidence type="ECO:0000256" key="5">
    <source>
        <dbReference type="ARBA" id="ARBA00013189"/>
    </source>
</evidence>
<dbReference type="OrthoDB" id="9801785at2"/>
<dbReference type="AlphaFoldDB" id="A0A076FAG9"/>
<dbReference type="RefSeq" id="WP_038454927.1">
    <property type="nucleotide sequence ID" value="NZ_CP009043.1"/>
</dbReference>
<feature type="domain" description="NAD-dependent epimerase/dehydratase" evidence="11">
    <location>
        <begin position="3"/>
        <end position="258"/>
    </location>
</feature>
<evidence type="ECO:0000313" key="13">
    <source>
        <dbReference type="Proteomes" id="UP000028486"/>
    </source>
</evidence>
<dbReference type="SUPFAM" id="SSF51735">
    <property type="entry name" value="NAD(P)-binding Rossmann-fold domains"/>
    <property type="match status" value="1"/>
</dbReference>
<dbReference type="Gene3D" id="3.90.25.10">
    <property type="entry name" value="UDP-galactose 4-epimerase, domain 1"/>
    <property type="match status" value="1"/>
</dbReference>
<dbReference type="InterPro" id="IPR005886">
    <property type="entry name" value="UDP_G4E"/>
</dbReference>
<keyword evidence="7 10" id="KW-0520">NAD</keyword>
<dbReference type="GO" id="GO:0033499">
    <property type="term" value="P:galactose catabolic process via UDP-galactose, Leloir pathway"/>
    <property type="evidence" value="ECO:0007669"/>
    <property type="project" value="TreeGrafter"/>
</dbReference>
<dbReference type="CDD" id="cd05247">
    <property type="entry name" value="UDP_G4E_1_SDR_e"/>
    <property type="match status" value="1"/>
</dbReference>
<evidence type="ECO:0000256" key="9">
    <source>
        <dbReference type="ARBA" id="ARBA00023277"/>
    </source>
</evidence>
<comment type="pathway">
    <text evidence="3 10">Carbohydrate metabolism; galactose metabolism.</text>
</comment>
<dbReference type="PANTHER" id="PTHR43725:SF53">
    <property type="entry name" value="UDP-ARABINOSE 4-EPIMERASE 1"/>
    <property type="match status" value="1"/>
</dbReference>
<dbReference type="Pfam" id="PF01370">
    <property type="entry name" value="Epimerase"/>
    <property type="match status" value="1"/>
</dbReference>
<protein>
    <recommendedName>
        <fullName evidence="6 10">UDP-glucose 4-epimerase</fullName>
        <ecNumber evidence="5 10">5.1.3.2</ecNumber>
    </recommendedName>
</protein>
<dbReference type="Gene3D" id="3.40.50.720">
    <property type="entry name" value="NAD(P)-binding Rossmann-like Domain"/>
    <property type="match status" value="1"/>
</dbReference>
<evidence type="ECO:0000256" key="8">
    <source>
        <dbReference type="ARBA" id="ARBA00023235"/>
    </source>
</evidence>
<dbReference type="KEGG" id="caj:CIG1485E_1397"/>
<dbReference type="HOGENOM" id="CLU_007383_1_10_7"/>
<dbReference type="STRING" id="1244531.CIG2463D_1588"/>
<dbReference type="eggNOG" id="COG1087">
    <property type="taxonomic scope" value="Bacteria"/>
</dbReference>
<evidence type="ECO:0000313" key="12">
    <source>
        <dbReference type="EMBL" id="AII15220.1"/>
    </source>
</evidence>
<reference evidence="13" key="1">
    <citation type="journal article" date="2014" name="Genome Announc.">
        <title>Complete Genome Sequence of Campylobacter iguaniorum Strain 1485ET, Isolated from a Bearded Dragon (Pogona vitticeps).</title>
        <authorList>
            <person name="Gilbert M.J."/>
            <person name="Miller W.G."/>
            <person name="Yee E."/>
            <person name="Kik M."/>
            <person name="Wagenaar J.A."/>
            <person name="Duim B."/>
        </authorList>
    </citation>
    <scope>NUCLEOTIDE SEQUENCE [LARGE SCALE GENOMIC DNA]</scope>
    <source>
        <strain evidence="13">1485E</strain>
    </source>
</reference>
<evidence type="ECO:0000256" key="7">
    <source>
        <dbReference type="ARBA" id="ARBA00023027"/>
    </source>
</evidence>
<comment type="subunit">
    <text evidence="10">Homodimer.</text>
</comment>
<accession>A0A076FAG9</accession>
<evidence type="ECO:0000256" key="6">
    <source>
        <dbReference type="ARBA" id="ARBA00018569"/>
    </source>
</evidence>